<feature type="compositionally biased region" description="Polar residues" evidence="1">
    <location>
        <begin position="51"/>
        <end position="66"/>
    </location>
</feature>
<organism evidence="2 3">
    <name type="scientific">Sphaerobolus stellatus (strain SS14)</name>
    <dbReference type="NCBI Taxonomy" id="990650"/>
    <lineage>
        <taxon>Eukaryota</taxon>
        <taxon>Fungi</taxon>
        <taxon>Dikarya</taxon>
        <taxon>Basidiomycota</taxon>
        <taxon>Agaricomycotina</taxon>
        <taxon>Agaricomycetes</taxon>
        <taxon>Phallomycetidae</taxon>
        <taxon>Geastrales</taxon>
        <taxon>Sphaerobolaceae</taxon>
        <taxon>Sphaerobolus</taxon>
    </lineage>
</organism>
<gene>
    <name evidence="2" type="ORF">M422DRAFT_52467</name>
</gene>
<name>A0A0C9TT49_SPHS4</name>
<evidence type="ECO:0000256" key="1">
    <source>
        <dbReference type="SAM" id="MobiDB-lite"/>
    </source>
</evidence>
<reference evidence="2 3" key="1">
    <citation type="submission" date="2014-06" db="EMBL/GenBank/DDBJ databases">
        <title>Evolutionary Origins and Diversification of the Mycorrhizal Mutualists.</title>
        <authorList>
            <consortium name="DOE Joint Genome Institute"/>
            <consortium name="Mycorrhizal Genomics Consortium"/>
            <person name="Kohler A."/>
            <person name="Kuo A."/>
            <person name="Nagy L.G."/>
            <person name="Floudas D."/>
            <person name="Copeland A."/>
            <person name="Barry K.W."/>
            <person name="Cichocki N."/>
            <person name="Veneault-Fourrey C."/>
            <person name="LaButti K."/>
            <person name="Lindquist E.A."/>
            <person name="Lipzen A."/>
            <person name="Lundell T."/>
            <person name="Morin E."/>
            <person name="Murat C."/>
            <person name="Riley R."/>
            <person name="Ohm R."/>
            <person name="Sun H."/>
            <person name="Tunlid A."/>
            <person name="Henrissat B."/>
            <person name="Grigoriev I.V."/>
            <person name="Hibbett D.S."/>
            <person name="Martin F."/>
        </authorList>
    </citation>
    <scope>NUCLEOTIDE SEQUENCE [LARGE SCALE GENOMIC DNA]</scope>
    <source>
        <strain evidence="2 3">SS14</strain>
    </source>
</reference>
<evidence type="ECO:0000313" key="3">
    <source>
        <dbReference type="Proteomes" id="UP000054279"/>
    </source>
</evidence>
<keyword evidence="3" id="KW-1185">Reference proteome</keyword>
<dbReference type="HOGENOM" id="CLU_1031225_0_0_1"/>
<proteinExistence type="predicted"/>
<accession>A0A0C9TT49</accession>
<evidence type="ECO:0000313" key="2">
    <source>
        <dbReference type="EMBL" id="KIJ33428.1"/>
    </source>
</evidence>
<sequence>MTKGEFTQNDYSRLGDGNRGLAESIEIRESVNPCIRFTGASLRRRLPPPNSADNASDIQSQQPEVSSDNRNDENHWSHLFEETEPSESHGVHAGPVIDSDIDELDNESDIDVELEVLRCKCNAAVLELLPKVRNGLFNPIKFRQRFMEGIPALKSQCFQDWLQLPVCAKGFICHSMIRDGYVTAMRWLGVGDEPGAEQIRVRFLQSPLNRLGHYIDTGKSGARYKPFKKISLTQYSVDGSFQVEFSLYWKKPSVEQREANEEYRSCLIIIRHNLLAPDVFARLSAVHSDLVRRYVINNRREIWGAPALEEID</sequence>
<dbReference type="Proteomes" id="UP000054279">
    <property type="component" value="Unassembled WGS sequence"/>
</dbReference>
<feature type="region of interest" description="Disordered" evidence="1">
    <location>
        <begin position="42"/>
        <end position="72"/>
    </location>
</feature>
<dbReference type="EMBL" id="KN837213">
    <property type="protein sequence ID" value="KIJ33428.1"/>
    <property type="molecule type" value="Genomic_DNA"/>
</dbReference>
<dbReference type="AlphaFoldDB" id="A0A0C9TT49"/>
<protein>
    <submittedName>
        <fullName evidence="2">Uncharacterized protein</fullName>
    </submittedName>
</protein>